<gene>
    <name evidence="1" type="ORF">BD310DRAFT_468878</name>
</gene>
<evidence type="ECO:0000313" key="1">
    <source>
        <dbReference type="EMBL" id="TBU64130.1"/>
    </source>
</evidence>
<evidence type="ECO:0000313" key="2">
    <source>
        <dbReference type="Proteomes" id="UP000292082"/>
    </source>
</evidence>
<dbReference type="EMBL" id="ML145087">
    <property type="protein sequence ID" value="TBU64130.1"/>
    <property type="molecule type" value="Genomic_DNA"/>
</dbReference>
<dbReference type="Proteomes" id="UP000292082">
    <property type="component" value="Unassembled WGS sequence"/>
</dbReference>
<proteinExistence type="predicted"/>
<organism evidence="1 2">
    <name type="scientific">Dichomitus squalens</name>
    <dbReference type="NCBI Taxonomy" id="114155"/>
    <lineage>
        <taxon>Eukaryota</taxon>
        <taxon>Fungi</taxon>
        <taxon>Dikarya</taxon>
        <taxon>Basidiomycota</taxon>
        <taxon>Agaricomycotina</taxon>
        <taxon>Agaricomycetes</taxon>
        <taxon>Polyporales</taxon>
        <taxon>Polyporaceae</taxon>
        <taxon>Dichomitus</taxon>
    </lineage>
</organism>
<keyword evidence="2" id="KW-1185">Reference proteome</keyword>
<dbReference type="AlphaFoldDB" id="A0A4Q9QA69"/>
<accession>A0A4Q9QA69</accession>
<protein>
    <submittedName>
        <fullName evidence="1">Uncharacterized protein</fullName>
    </submittedName>
</protein>
<name>A0A4Q9QA69_9APHY</name>
<sequence>MPYVQLPNIGDANRGFLTTFTNALCTTITSRILLNLRDPELQGGTLAIGRWSIPGTSLMAVTRSMAFTESTTVTTQRTEDDCALVPDHVTISVESRVPPTSSPS</sequence>
<reference evidence="1 2" key="1">
    <citation type="submission" date="2019-01" db="EMBL/GenBank/DDBJ databases">
        <title>Draft genome sequences of three monokaryotic isolates of the white-rot basidiomycete fungus Dichomitus squalens.</title>
        <authorList>
            <consortium name="DOE Joint Genome Institute"/>
            <person name="Lopez S.C."/>
            <person name="Andreopoulos B."/>
            <person name="Pangilinan J."/>
            <person name="Lipzen A."/>
            <person name="Riley R."/>
            <person name="Ahrendt S."/>
            <person name="Ng V."/>
            <person name="Barry K."/>
            <person name="Daum C."/>
            <person name="Grigoriev I.V."/>
            <person name="Hilden K.S."/>
            <person name="Makela M.R."/>
            <person name="de Vries R.P."/>
        </authorList>
    </citation>
    <scope>NUCLEOTIDE SEQUENCE [LARGE SCALE GENOMIC DNA]</scope>
    <source>
        <strain evidence="1 2">CBS 464.89</strain>
    </source>
</reference>